<evidence type="ECO:0000256" key="2">
    <source>
        <dbReference type="ARBA" id="ARBA00023284"/>
    </source>
</evidence>
<name>A0A9X4NKF1_9LACT</name>
<dbReference type="PANTHER" id="PTHR30041">
    <property type="entry name" value="ARSENATE REDUCTASE"/>
    <property type="match status" value="1"/>
</dbReference>
<evidence type="ECO:0000313" key="4">
    <source>
        <dbReference type="EMBL" id="MDG4984972.1"/>
    </source>
</evidence>
<evidence type="ECO:0000256" key="3">
    <source>
        <dbReference type="PROSITE-ProRule" id="PRU01282"/>
    </source>
</evidence>
<dbReference type="PANTHER" id="PTHR30041:SF7">
    <property type="entry name" value="GLOBAL TRANSCRIPTIONAL REGULATOR SPX"/>
    <property type="match status" value="1"/>
</dbReference>
<protein>
    <submittedName>
        <fullName evidence="4">Spx/MgsR family RNA polymerase-binding regulatory protein</fullName>
    </submittedName>
</protein>
<dbReference type="InterPro" id="IPR006660">
    <property type="entry name" value="Arsenate_reductase-like"/>
</dbReference>
<evidence type="ECO:0000256" key="1">
    <source>
        <dbReference type="ARBA" id="ARBA00023157"/>
    </source>
</evidence>
<keyword evidence="1" id="KW-1015">Disulfide bond</keyword>
<reference evidence="4" key="1">
    <citation type="submission" date="2022-10" db="EMBL/GenBank/DDBJ databases">
        <authorList>
            <person name="Turner M.S."/>
            <person name="Huang W."/>
        </authorList>
    </citation>
    <scope>NUCLEOTIDE SEQUENCE</scope>
    <source>
        <strain evidence="4">3</strain>
    </source>
</reference>
<dbReference type="SUPFAM" id="SSF52833">
    <property type="entry name" value="Thioredoxin-like"/>
    <property type="match status" value="1"/>
</dbReference>
<dbReference type="Pfam" id="PF03960">
    <property type="entry name" value="ArsC"/>
    <property type="match status" value="1"/>
</dbReference>
<keyword evidence="2" id="KW-0676">Redox-active center</keyword>
<organism evidence="4 5">
    <name type="scientific">Lactococcus lactis</name>
    <dbReference type="NCBI Taxonomy" id="1358"/>
    <lineage>
        <taxon>Bacteria</taxon>
        <taxon>Bacillati</taxon>
        <taxon>Bacillota</taxon>
        <taxon>Bacilli</taxon>
        <taxon>Lactobacillales</taxon>
        <taxon>Streptococcaceae</taxon>
        <taxon>Lactococcus</taxon>
    </lineage>
</organism>
<dbReference type="Gene3D" id="3.40.30.10">
    <property type="entry name" value="Glutaredoxin"/>
    <property type="match status" value="1"/>
</dbReference>
<dbReference type="RefSeq" id="WP_278229385.1">
    <property type="nucleotide sequence ID" value="NZ_JAOWLY010000017.1"/>
</dbReference>
<evidence type="ECO:0000313" key="5">
    <source>
        <dbReference type="Proteomes" id="UP001152614"/>
    </source>
</evidence>
<proteinExistence type="inferred from homology"/>
<dbReference type="AlphaFoldDB" id="A0A9X4NKF1"/>
<dbReference type="InterPro" id="IPR006504">
    <property type="entry name" value="Tscrpt_reg_Spx/MgsR"/>
</dbReference>
<dbReference type="NCBIfam" id="TIGR01617">
    <property type="entry name" value="arsC_related"/>
    <property type="match status" value="1"/>
</dbReference>
<dbReference type="Proteomes" id="UP001152614">
    <property type="component" value="Unassembled WGS sequence"/>
</dbReference>
<dbReference type="InterPro" id="IPR036249">
    <property type="entry name" value="Thioredoxin-like_sf"/>
</dbReference>
<reference evidence="4" key="2">
    <citation type="journal article" date="2023" name="Food Microbiol.">
        <title>Evaluation of the fermentation potential of lactic acid bacteria isolated from herbs, fruits and vegetables as starter cultures in nut-based milk alternatives.</title>
        <authorList>
            <person name="Huang W."/>
            <person name="Dong A."/>
            <person name="Pham H.T."/>
            <person name="Zhou C."/>
            <person name="Huo Z."/>
            <person name="Watjen A.P."/>
            <person name="Prakash S."/>
            <person name="Bang-Berthelsen C.H."/>
            <person name="Turner M.S."/>
        </authorList>
    </citation>
    <scope>NUCLEOTIDE SEQUENCE</scope>
    <source>
        <strain evidence="4">3</strain>
    </source>
</reference>
<accession>A0A9X4NKF1</accession>
<dbReference type="PROSITE" id="PS51353">
    <property type="entry name" value="ARSC"/>
    <property type="match status" value="1"/>
</dbReference>
<sequence>MIELYFTKSCKSSQHARRWLINHKLEFKEINIRTSGIKRDVLLKMLLMSEKGIADLVSLRKQSVKDKRIDFDSISLNDLLVYLEKFPEIIKHPLILSETHFQSGYHEENIRVFLPHAYRQIAREEKEKE</sequence>
<comment type="caution">
    <text evidence="4">The sequence shown here is derived from an EMBL/GenBank/DDBJ whole genome shotgun (WGS) entry which is preliminary data.</text>
</comment>
<gene>
    <name evidence="4" type="ORF">OGZ51_12535</name>
</gene>
<dbReference type="EMBL" id="JAOWLY010000017">
    <property type="protein sequence ID" value="MDG4984972.1"/>
    <property type="molecule type" value="Genomic_DNA"/>
</dbReference>
<comment type="similarity">
    <text evidence="3">Belongs to the ArsC family.</text>
</comment>